<name>A0ABW9SHW9_9BURK</name>
<feature type="domain" description="Methyltransferase FkbM" evidence="2">
    <location>
        <begin position="29"/>
        <end position="192"/>
    </location>
</feature>
<dbReference type="InterPro" id="IPR029063">
    <property type="entry name" value="SAM-dependent_MTases_sf"/>
</dbReference>
<sequence length="475" mass="53793">MSFISFAQNYEDVLLWRVLQHVPQGFYIDVGANDPELHSVTKAFYDHGWHGINIEPMPSYGPTFQAQRPRDINLNAAAGASSGSITLYDIPAINGWASTDAAVAARHRAHGHQVVEHQVPLLTLADICRQHVQGPVHFLKIDVEGFEADVLRGMDFELCRPWIVVVEAIMPNSQDSNHEQWEALITAHRYQFAWFDGLNRYYVADEQQALLAPLQCQPNVFDDYLSHHLDKAWQRGKALDQQLAQTTKQAQAADQRSQQLKQDVERSQQQNNQLEQQLHQAAEQAQARAQELEHALDYGAQLELEVRRRDQLLSECQRQLEQLASQAQHDLQQAASRAQALEQNLHQSAAWGSDLERRLLAVYASSSWRITAPLRWLLRRGEHSLPQQARRAALDALRRSVRWLTSRELLRRALLPLLLRSPRLNALVSRSLLVIKQGGGPAAGAADVPHLLRELPCSARKVLADLQQAHHTHTE</sequence>
<dbReference type="EMBL" id="WNKW01000001">
    <property type="protein sequence ID" value="MTW31676.1"/>
    <property type="molecule type" value="Genomic_DNA"/>
</dbReference>
<proteinExistence type="predicted"/>
<dbReference type="PANTHER" id="PTHR36973:SF4">
    <property type="entry name" value="NODULATION PROTEIN"/>
    <property type="match status" value="1"/>
</dbReference>
<reference evidence="3 4" key="1">
    <citation type="submission" date="2019-11" db="EMBL/GenBank/DDBJ databases">
        <title>Type strains purchased from KCTC, JCM and DSMZ.</title>
        <authorList>
            <person name="Lu H."/>
        </authorList>
    </citation>
    <scope>NUCLEOTIDE SEQUENCE [LARGE SCALE GENOMIC DNA]</scope>
    <source>
        <strain evidence="3 4">DSM 103461</strain>
    </source>
</reference>
<evidence type="ECO:0000313" key="4">
    <source>
        <dbReference type="Proteomes" id="UP000735592"/>
    </source>
</evidence>
<keyword evidence="4" id="KW-1185">Reference proteome</keyword>
<dbReference type="NCBIfam" id="TIGR01444">
    <property type="entry name" value="fkbM_fam"/>
    <property type="match status" value="1"/>
</dbReference>
<comment type="caution">
    <text evidence="3">The sequence shown here is derived from an EMBL/GenBank/DDBJ whole genome shotgun (WGS) entry which is preliminary data.</text>
</comment>
<dbReference type="PANTHER" id="PTHR36973">
    <property type="entry name" value="SLL1456 PROTEIN-RELATED"/>
    <property type="match status" value="1"/>
</dbReference>
<feature type="region of interest" description="Disordered" evidence="1">
    <location>
        <begin position="249"/>
        <end position="278"/>
    </location>
</feature>
<dbReference type="Pfam" id="PF05050">
    <property type="entry name" value="Methyltransf_21"/>
    <property type="match status" value="1"/>
</dbReference>
<gene>
    <name evidence="3" type="ORF">GM655_02425</name>
</gene>
<dbReference type="Gene3D" id="3.40.50.150">
    <property type="entry name" value="Vaccinia Virus protein VP39"/>
    <property type="match status" value="1"/>
</dbReference>
<dbReference type="RefSeq" id="WP_155433026.1">
    <property type="nucleotide sequence ID" value="NZ_JBHLXK010000001.1"/>
</dbReference>
<keyword evidence="3" id="KW-0808">Transferase</keyword>
<accession>A0ABW9SHW9</accession>
<evidence type="ECO:0000259" key="2">
    <source>
        <dbReference type="Pfam" id="PF05050"/>
    </source>
</evidence>
<dbReference type="InterPro" id="IPR053188">
    <property type="entry name" value="FkbM_Methyltransferase"/>
</dbReference>
<evidence type="ECO:0000256" key="1">
    <source>
        <dbReference type="SAM" id="MobiDB-lite"/>
    </source>
</evidence>
<organism evidence="3 4">
    <name type="scientific">Pseudoduganella danionis</name>
    <dbReference type="NCBI Taxonomy" id="1890295"/>
    <lineage>
        <taxon>Bacteria</taxon>
        <taxon>Pseudomonadati</taxon>
        <taxon>Pseudomonadota</taxon>
        <taxon>Betaproteobacteria</taxon>
        <taxon>Burkholderiales</taxon>
        <taxon>Oxalobacteraceae</taxon>
        <taxon>Telluria group</taxon>
        <taxon>Pseudoduganella</taxon>
    </lineage>
</organism>
<keyword evidence="3" id="KW-0489">Methyltransferase</keyword>
<dbReference type="SUPFAM" id="SSF53335">
    <property type="entry name" value="S-adenosyl-L-methionine-dependent methyltransferases"/>
    <property type="match status" value="1"/>
</dbReference>
<feature type="compositionally biased region" description="Low complexity" evidence="1">
    <location>
        <begin position="268"/>
        <end position="278"/>
    </location>
</feature>
<dbReference type="Proteomes" id="UP000735592">
    <property type="component" value="Unassembled WGS sequence"/>
</dbReference>
<dbReference type="InterPro" id="IPR006342">
    <property type="entry name" value="FkbM_mtfrase"/>
</dbReference>
<dbReference type="GO" id="GO:0008168">
    <property type="term" value="F:methyltransferase activity"/>
    <property type="evidence" value="ECO:0007669"/>
    <property type="project" value="UniProtKB-KW"/>
</dbReference>
<protein>
    <submittedName>
        <fullName evidence="3">FkbM family methyltransferase</fullName>
    </submittedName>
</protein>
<evidence type="ECO:0000313" key="3">
    <source>
        <dbReference type="EMBL" id="MTW31676.1"/>
    </source>
</evidence>
<dbReference type="GO" id="GO:0032259">
    <property type="term" value="P:methylation"/>
    <property type="evidence" value="ECO:0007669"/>
    <property type="project" value="UniProtKB-KW"/>
</dbReference>